<protein>
    <submittedName>
        <fullName evidence="3">Uncharacterized protein</fullName>
    </submittedName>
</protein>
<keyword evidence="4" id="KW-1185">Reference proteome</keyword>
<sequence length="148" mass="16401">MAKAFGALIVIKVIHDLAASELKDAVYDMNITYAVFLALENQKLSTVHERCDSSKVRSPLRKKSPFQQVIFANTTTYISVVSAQASTQGLETQSDTASPPYDTYQATPSREKAKSTRLRTLLPGKLCVQSLVLNRHPKTGQTRTRTRS</sequence>
<dbReference type="HOGENOM" id="CLU_1760656_0_0_1"/>
<evidence type="ECO:0000313" key="4">
    <source>
        <dbReference type="Proteomes" id="UP000000305"/>
    </source>
</evidence>
<gene>
    <name evidence="3" type="ORF">DAPPUDRAFT_256618</name>
</gene>
<evidence type="ECO:0000256" key="2">
    <source>
        <dbReference type="SAM" id="SignalP"/>
    </source>
</evidence>
<organism evidence="3 4">
    <name type="scientific">Daphnia pulex</name>
    <name type="common">Water flea</name>
    <dbReference type="NCBI Taxonomy" id="6669"/>
    <lineage>
        <taxon>Eukaryota</taxon>
        <taxon>Metazoa</taxon>
        <taxon>Ecdysozoa</taxon>
        <taxon>Arthropoda</taxon>
        <taxon>Crustacea</taxon>
        <taxon>Branchiopoda</taxon>
        <taxon>Diplostraca</taxon>
        <taxon>Cladocera</taxon>
        <taxon>Anomopoda</taxon>
        <taxon>Daphniidae</taxon>
        <taxon>Daphnia</taxon>
    </lineage>
</organism>
<dbReference type="KEGG" id="dpx:DAPPUDRAFT_256618"/>
<feature type="chain" id="PRO_5003241673" evidence="2">
    <location>
        <begin position="20"/>
        <end position="148"/>
    </location>
</feature>
<feature type="signal peptide" evidence="2">
    <location>
        <begin position="1"/>
        <end position="19"/>
    </location>
</feature>
<feature type="region of interest" description="Disordered" evidence="1">
    <location>
        <begin position="89"/>
        <end position="114"/>
    </location>
</feature>
<dbReference type="EMBL" id="GL732617">
    <property type="protein sequence ID" value="EFX70768.1"/>
    <property type="molecule type" value="Genomic_DNA"/>
</dbReference>
<evidence type="ECO:0000256" key="1">
    <source>
        <dbReference type="SAM" id="MobiDB-lite"/>
    </source>
</evidence>
<name>E9HBS5_DAPPU</name>
<accession>E9HBS5</accession>
<keyword evidence="2" id="KW-0732">Signal</keyword>
<dbReference type="Proteomes" id="UP000000305">
    <property type="component" value="Unassembled WGS sequence"/>
</dbReference>
<reference evidence="3 4" key="1">
    <citation type="journal article" date="2011" name="Science">
        <title>The ecoresponsive genome of Daphnia pulex.</title>
        <authorList>
            <person name="Colbourne J.K."/>
            <person name="Pfrender M.E."/>
            <person name="Gilbert D."/>
            <person name="Thomas W.K."/>
            <person name="Tucker A."/>
            <person name="Oakley T.H."/>
            <person name="Tokishita S."/>
            <person name="Aerts A."/>
            <person name="Arnold G.J."/>
            <person name="Basu M.K."/>
            <person name="Bauer D.J."/>
            <person name="Caceres C.E."/>
            <person name="Carmel L."/>
            <person name="Casola C."/>
            <person name="Choi J.H."/>
            <person name="Detter J.C."/>
            <person name="Dong Q."/>
            <person name="Dusheyko S."/>
            <person name="Eads B.D."/>
            <person name="Frohlich T."/>
            <person name="Geiler-Samerotte K.A."/>
            <person name="Gerlach D."/>
            <person name="Hatcher P."/>
            <person name="Jogdeo S."/>
            <person name="Krijgsveld J."/>
            <person name="Kriventseva E.V."/>
            <person name="Kultz D."/>
            <person name="Laforsch C."/>
            <person name="Lindquist E."/>
            <person name="Lopez J."/>
            <person name="Manak J.R."/>
            <person name="Muller J."/>
            <person name="Pangilinan J."/>
            <person name="Patwardhan R.P."/>
            <person name="Pitluck S."/>
            <person name="Pritham E.J."/>
            <person name="Rechtsteiner A."/>
            <person name="Rho M."/>
            <person name="Rogozin I.B."/>
            <person name="Sakarya O."/>
            <person name="Salamov A."/>
            <person name="Schaack S."/>
            <person name="Shapiro H."/>
            <person name="Shiga Y."/>
            <person name="Skalitzky C."/>
            <person name="Smith Z."/>
            <person name="Souvorov A."/>
            <person name="Sung W."/>
            <person name="Tang Z."/>
            <person name="Tsuchiya D."/>
            <person name="Tu H."/>
            <person name="Vos H."/>
            <person name="Wang M."/>
            <person name="Wolf Y.I."/>
            <person name="Yamagata H."/>
            <person name="Yamada T."/>
            <person name="Ye Y."/>
            <person name="Shaw J.R."/>
            <person name="Andrews J."/>
            <person name="Crease T.J."/>
            <person name="Tang H."/>
            <person name="Lucas S.M."/>
            <person name="Robertson H.M."/>
            <person name="Bork P."/>
            <person name="Koonin E.V."/>
            <person name="Zdobnov E.M."/>
            <person name="Grigoriev I.V."/>
            <person name="Lynch M."/>
            <person name="Boore J.L."/>
        </authorList>
    </citation>
    <scope>NUCLEOTIDE SEQUENCE [LARGE SCALE GENOMIC DNA]</scope>
</reference>
<dbReference type="InParanoid" id="E9HBS5"/>
<dbReference type="AlphaFoldDB" id="E9HBS5"/>
<proteinExistence type="predicted"/>
<evidence type="ECO:0000313" key="3">
    <source>
        <dbReference type="EMBL" id="EFX70768.1"/>
    </source>
</evidence>